<evidence type="ECO:0000256" key="5">
    <source>
        <dbReference type="ARBA" id="ARBA00022723"/>
    </source>
</evidence>
<protein>
    <recommendedName>
        <fullName evidence="10">UDP-2,3-diacylglucosamine hydrolase</fullName>
        <ecNumber evidence="10">3.6.1.54</ecNumber>
    </recommendedName>
    <alternativeName>
        <fullName evidence="10">UDP-2,3-diacylglucosamine diphosphatase</fullName>
    </alternativeName>
</protein>
<evidence type="ECO:0000256" key="6">
    <source>
        <dbReference type="ARBA" id="ARBA00022801"/>
    </source>
</evidence>
<keyword evidence="2 10" id="KW-0444">Lipid biosynthesis</keyword>
<dbReference type="EMBL" id="SMBX01000009">
    <property type="protein sequence ID" value="TCU94515.1"/>
    <property type="molecule type" value="Genomic_DNA"/>
</dbReference>
<evidence type="ECO:0000256" key="2">
    <source>
        <dbReference type="ARBA" id="ARBA00022516"/>
    </source>
</evidence>
<dbReference type="InterPro" id="IPR010138">
    <property type="entry name" value="UDP-diacylglucosamine_Hdrlase"/>
</dbReference>
<feature type="binding site" evidence="10">
    <location>
        <position position="219"/>
    </location>
    <ligand>
        <name>Mn(2+)</name>
        <dbReference type="ChEBI" id="CHEBI:29035"/>
        <label>2</label>
    </ligand>
</feature>
<evidence type="ECO:0000256" key="10">
    <source>
        <dbReference type="HAMAP-Rule" id="MF_00575"/>
    </source>
</evidence>
<evidence type="ECO:0000256" key="7">
    <source>
        <dbReference type="ARBA" id="ARBA00023098"/>
    </source>
</evidence>
<feature type="binding site" evidence="10">
    <location>
        <position position="221"/>
    </location>
    <ligand>
        <name>Mn(2+)</name>
        <dbReference type="ChEBI" id="CHEBI:29035"/>
        <label>1</label>
    </ligand>
</feature>
<comment type="pathway">
    <text evidence="10">Glycolipid biosynthesis; lipid IV(A) biosynthesis; lipid IV(A) from (3R)-3-hydroxytetradecanoyl-[acyl-carrier-protein] and UDP-N-acetyl-alpha-D-glucosamine: step 4/6.</text>
</comment>
<keyword evidence="5 10" id="KW-0479">Metal-binding</keyword>
<dbReference type="InterPro" id="IPR029052">
    <property type="entry name" value="Metallo-depent_PP-like"/>
</dbReference>
<comment type="similarity">
    <text evidence="10">Belongs to the LpxH family.</text>
</comment>
<gene>
    <name evidence="10" type="primary">lpxH</name>
    <name evidence="12" type="ORF">EV686_10968</name>
</gene>
<dbReference type="GO" id="GO:0008758">
    <property type="term" value="F:UDP-2,3-diacylglucosamine hydrolase activity"/>
    <property type="evidence" value="ECO:0007669"/>
    <property type="project" value="UniProtKB-UniRule"/>
</dbReference>
<accession>A0A4R3URG7</accession>
<feature type="binding site" evidence="10">
    <location>
        <position position="184"/>
    </location>
    <ligand>
        <name>substrate</name>
    </ligand>
</feature>
<evidence type="ECO:0000256" key="4">
    <source>
        <dbReference type="ARBA" id="ARBA00022556"/>
    </source>
</evidence>
<dbReference type="PANTHER" id="PTHR34990:SF1">
    <property type="entry name" value="UDP-2,3-DIACYLGLUCOSAMINE HYDROLASE"/>
    <property type="match status" value="1"/>
</dbReference>
<comment type="subcellular location">
    <subcellularLocation>
        <location evidence="10">Cell inner membrane</location>
        <topology evidence="10">Peripheral membrane protein</topology>
        <orientation evidence="10">Cytoplasmic side</orientation>
    </subcellularLocation>
</comment>
<dbReference type="NCBIfam" id="NF003743">
    <property type="entry name" value="PRK05340.1"/>
    <property type="match status" value="1"/>
</dbReference>
<feature type="binding site" evidence="10">
    <location>
        <position position="191"/>
    </location>
    <ligand>
        <name>substrate</name>
    </ligand>
</feature>
<dbReference type="PANTHER" id="PTHR34990">
    <property type="entry name" value="UDP-2,3-DIACYLGLUCOSAMINE HYDROLASE-RELATED"/>
    <property type="match status" value="1"/>
</dbReference>
<name>A0A4R3URG7_9BURK</name>
<feature type="binding site" evidence="10">
    <location>
        <position position="188"/>
    </location>
    <ligand>
        <name>substrate</name>
    </ligand>
</feature>
<dbReference type="Gene3D" id="3.60.21.10">
    <property type="match status" value="1"/>
</dbReference>
<evidence type="ECO:0000259" key="11">
    <source>
        <dbReference type="Pfam" id="PF00149"/>
    </source>
</evidence>
<dbReference type="CDD" id="cd07398">
    <property type="entry name" value="MPP_YbbF-LpxH"/>
    <property type="match status" value="1"/>
</dbReference>
<dbReference type="InterPro" id="IPR043461">
    <property type="entry name" value="LpxH-like"/>
</dbReference>
<feature type="binding site" evidence="10">
    <location>
        <position position="29"/>
    </location>
    <ligand>
        <name>Mn(2+)</name>
        <dbReference type="ChEBI" id="CHEBI:29035"/>
        <label>1</label>
    </ligand>
</feature>
<feature type="binding site" evidence="10">
    <location>
        <begin position="103"/>
        <end position="104"/>
    </location>
    <ligand>
        <name>substrate</name>
    </ligand>
</feature>
<feature type="binding site" evidence="10">
    <location>
        <position position="138"/>
    </location>
    <ligand>
        <name>Mn(2+)</name>
        <dbReference type="ChEBI" id="CHEBI:29035"/>
        <label>2</label>
    </ligand>
</feature>
<dbReference type="Proteomes" id="UP000294692">
    <property type="component" value="Unassembled WGS sequence"/>
</dbReference>
<dbReference type="SUPFAM" id="SSF56300">
    <property type="entry name" value="Metallo-dependent phosphatases"/>
    <property type="match status" value="1"/>
</dbReference>
<keyword evidence="13" id="KW-1185">Reference proteome</keyword>
<dbReference type="Pfam" id="PF00149">
    <property type="entry name" value="Metallophos"/>
    <property type="match status" value="1"/>
</dbReference>
<dbReference type="EC" id="3.6.1.54" evidence="10"/>
<organism evidence="12 13">
    <name type="scientific">Paracandidimonas soli</name>
    <dbReference type="NCBI Taxonomy" id="1917182"/>
    <lineage>
        <taxon>Bacteria</taxon>
        <taxon>Pseudomonadati</taxon>
        <taxon>Pseudomonadota</taxon>
        <taxon>Betaproteobacteria</taxon>
        <taxon>Burkholderiales</taxon>
        <taxon>Alcaligenaceae</taxon>
        <taxon>Paracandidimonas</taxon>
    </lineage>
</organism>
<evidence type="ECO:0000256" key="1">
    <source>
        <dbReference type="ARBA" id="ARBA00022475"/>
    </source>
</evidence>
<dbReference type="GO" id="GO:0019897">
    <property type="term" value="C:extrinsic component of plasma membrane"/>
    <property type="evidence" value="ECO:0007669"/>
    <property type="project" value="UniProtKB-UniRule"/>
</dbReference>
<comment type="function">
    <text evidence="10">Hydrolyzes the pyrophosphate bond of UDP-2,3-diacylglucosamine to yield 2,3-diacylglucosamine 1-phosphate (lipid X) and UMP by catalyzing the attack of water at the alpha-P atom. Involved in the biosynthesis of lipid A, a phosphorylated glycolipid that anchors the lipopolysaccharide to the outer membrane of the cell.</text>
</comment>
<proteinExistence type="inferred from homology"/>
<dbReference type="HAMAP" id="MF_00575">
    <property type="entry name" value="LpxH"/>
    <property type="match status" value="1"/>
</dbReference>
<dbReference type="UniPathway" id="UPA00359">
    <property type="reaction ID" value="UER00480"/>
</dbReference>
<dbReference type="OrthoDB" id="9783283at2"/>
<feature type="binding site" evidence="10">
    <location>
        <position position="219"/>
    </location>
    <ligand>
        <name>substrate</name>
    </ligand>
</feature>
<feature type="binding site" evidence="10">
    <location>
        <position position="31"/>
    </location>
    <ligand>
        <name>Mn(2+)</name>
        <dbReference type="ChEBI" id="CHEBI:29035"/>
        <label>1</label>
    </ligand>
</feature>
<keyword evidence="6 10" id="KW-0378">Hydrolase</keyword>
<sequence>MFPRKPSSSKKPSLRNKLNTPGTLWIASDIHLSDAHPETRRAFLSFLDKASSQADALFLCGDIFDVWIGDDLAIEDPPPWLAEIVQALRRTASRMPLWLGRGNRDFLMGEALAAHIGARLLPDAVILATDAGDVLLTHGDQYCTDDASYQRFRKLVRCRAIQWLFMQLSLSARRGIADWARKRSMASNTFKSQYVMDVNQDAVIQAFRRSGVSQMVHGHTHRPAVHIVEVDGRRCLRHVLPDWEPCAEPMRGGWLRIDGNGLHAVSLADGAL</sequence>
<dbReference type="GO" id="GO:0005737">
    <property type="term" value="C:cytoplasm"/>
    <property type="evidence" value="ECO:0007669"/>
    <property type="project" value="InterPro"/>
</dbReference>
<keyword evidence="9 10" id="KW-0464">Manganese</keyword>
<feature type="binding site" evidence="10">
    <location>
        <position position="62"/>
    </location>
    <ligand>
        <name>Mn(2+)</name>
        <dbReference type="ChEBI" id="CHEBI:29035"/>
        <label>2</label>
    </ligand>
</feature>
<comment type="cofactor">
    <cofactor evidence="10">
        <name>Mn(2+)</name>
        <dbReference type="ChEBI" id="CHEBI:29035"/>
    </cofactor>
    <text evidence="10">Binds 2 Mn(2+) ions per subunit in a binuclear metal center.</text>
</comment>
<evidence type="ECO:0000256" key="8">
    <source>
        <dbReference type="ARBA" id="ARBA00023136"/>
    </source>
</evidence>
<dbReference type="InterPro" id="IPR004843">
    <property type="entry name" value="Calcineurin-like_PHP"/>
</dbReference>
<dbReference type="GO" id="GO:0030145">
    <property type="term" value="F:manganese ion binding"/>
    <property type="evidence" value="ECO:0007669"/>
    <property type="project" value="UniProtKB-UniRule"/>
</dbReference>
<feature type="binding site" evidence="10">
    <location>
        <position position="103"/>
    </location>
    <ligand>
        <name>Mn(2+)</name>
        <dbReference type="ChEBI" id="CHEBI:29035"/>
        <label>2</label>
    </ligand>
</feature>
<dbReference type="AlphaFoldDB" id="A0A4R3URG7"/>
<dbReference type="NCBIfam" id="TIGR01854">
    <property type="entry name" value="lipid_A_lpxH"/>
    <property type="match status" value="1"/>
</dbReference>
<evidence type="ECO:0000313" key="12">
    <source>
        <dbReference type="EMBL" id="TCU94515.1"/>
    </source>
</evidence>
<evidence type="ECO:0000256" key="9">
    <source>
        <dbReference type="ARBA" id="ARBA00023211"/>
    </source>
</evidence>
<keyword evidence="4 10" id="KW-0441">Lipid A biosynthesis</keyword>
<feature type="binding site" evidence="10">
    <location>
        <position position="146"/>
    </location>
    <ligand>
        <name>substrate</name>
    </ligand>
</feature>
<comment type="caution">
    <text evidence="12">The sequence shown here is derived from an EMBL/GenBank/DDBJ whole genome shotgun (WGS) entry which is preliminary data.</text>
</comment>
<evidence type="ECO:0000256" key="3">
    <source>
        <dbReference type="ARBA" id="ARBA00022519"/>
    </source>
</evidence>
<feature type="binding site" evidence="10">
    <location>
        <position position="62"/>
    </location>
    <ligand>
        <name>Mn(2+)</name>
        <dbReference type="ChEBI" id="CHEBI:29035"/>
        <label>1</label>
    </ligand>
</feature>
<dbReference type="GO" id="GO:0009245">
    <property type="term" value="P:lipid A biosynthetic process"/>
    <property type="evidence" value="ECO:0007669"/>
    <property type="project" value="UniProtKB-UniRule"/>
</dbReference>
<comment type="catalytic activity">
    <reaction evidence="10">
        <text>UDP-2-N,3-O-bis[(3R)-3-hydroxytetradecanoyl]-alpha-D-glucosamine + H2O = 2-N,3-O-bis[(3R)-3-hydroxytetradecanoyl]-alpha-D-glucosaminyl 1-phosphate + UMP + 2 H(+)</text>
        <dbReference type="Rhea" id="RHEA:25213"/>
        <dbReference type="ChEBI" id="CHEBI:15377"/>
        <dbReference type="ChEBI" id="CHEBI:15378"/>
        <dbReference type="ChEBI" id="CHEBI:57865"/>
        <dbReference type="ChEBI" id="CHEBI:57957"/>
        <dbReference type="ChEBI" id="CHEBI:78847"/>
        <dbReference type="EC" id="3.6.1.54"/>
    </reaction>
</comment>
<keyword evidence="8 10" id="KW-0472">Membrane</keyword>
<feature type="domain" description="Calcineurin-like phosphoesterase" evidence="11">
    <location>
        <begin position="24"/>
        <end position="223"/>
    </location>
</feature>
<keyword evidence="1 10" id="KW-1003">Cell membrane</keyword>
<keyword evidence="3 10" id="KW-0997">Cell inner membrane</keyword>
<keyword evidence="7 10" id="KW-0443">Lipid metabolism</keyword>
<reference evidence="12 13" key="1">
    <citation type="submission" date="2019-03" db="EMBL/GenBank/DDBJ databases">
        <title>Genomic Encyclopedia of Type Strains, Phase IV (KMG-IV): sequencing the most valuable type-strain genomes for metagenomic binning, comparative biology and taxonomic classification.</title>
        <authorList>
            <person name="Goeker M."/>
        </authorList>
    </citation>
    <scope>NUCLEOTIDE SEQUENCE [LARGE SCALE GENOMIC DNA]</scope>
    <source>
        <strain evidence="12 13">DSM 100048</strain>
    </source>
</reference>
<evidence type="ECO:0000313" key="13">
    <source>
        <dbReference type="Proteomes" id="UP000294692"/>
    </source>
</evidence>